<dbReference type="AlphaFoldDB" id="A0A0E0PUH6"/>
<evidence type="ECO:0000256" key="1">
    <source>
        <dbReference type="SAM" id="MobiDB-lite"/>
    </source>
</evidence>
<reference evidence="3" key="1">
    <citation type="submission" date="2013-06" db="EMBL/GenBank/DDBJ databases">
        <authorList>
            <person name="Zhao Q."/>
        </authorList>
    </citation>
    <scope>NUCLEOTIDE SEQUENCE</scope>
    <source>
        <strain evidence="3">cv. W1943</strain>
    </source>
</reference>
<dbReference type="Gramene" id="ORUFI06G05940.1">
    <property type="protein sequence ID" value="ORUFI06G05940.1"/>
    <property type="gene ID" value="ORUFI06G05940"/>
</dbReference>
<reference evidence="2" key="2">
    <citation type="submission" date="2015-06" db="UniProtKB">
        <authorList>
            <consortium name="EnsemblPlants"/>
        </authorList>
    </citation>
    <scope>IDENTIFICATION</scope>
</reference>
<evidence type="ECO:0000313" key="2">
    <source>
        <dbReference type="EnsemblPlants" id="ORUFI06G05940.1"/>
    </source>
</evidence>
<feature type="region of interest" description="Disordered" evidence="1">
    <location>
        <begin position="1"/>
        <end position="38"/>
    </location>
</feature>
<dbReference type="STRING" id="4529.A0A0E0PUH6"/>
<proteinExistence type="predicted"/>
<dbReference type="HOGENOM" id="CLU_1100005_0_0_1"/>
<feature type="region of interest" description="Disordered" evidence="1">
    <location>
        <begin position="182"/>
        <end position="203"/>
    </location>
</feature>
<sequence length="253" mass="28030">MAEVPSGLGEQDRRREDDERELVPPATTRRLQTHHASSSRKFRIRAMAGDGERGAVMPYFVPVSRLLAPQCPQRKKLAVARRADRDFRALQCGEEAINLRHGLDVVAADGIAVATALYKLPIIWSSRHVATQASSLQAWRSLSHRRGRPSPSPPRWFWTSGGLDVAVDGAGAAGVEAVRRGEGVRPAGDPRAGVPALRRQRRRGERDARGDVLDLRCHDIVPRVLPHYRAWMWRYGKVFVSWSGATPALCVGD</sequence>
<evidence type="ECO:0000313" key="3">
    <source>
        <dbReference type="Proteomes" id="UP000008022"/>
    </source>
</evidence>
<dbReference type="Proteomes" id="UP000008022">
    <property type="component" value="Unassembled WGS sequence"/>
</dbReference>
<organism evidence="2 3">
    <name type="scientific">Oryza rufipogon</name>
    <name type="common">Brownbeard rice</name>
    <name type="synonym">Asian wild rice</name>
    <dbReference type="NCBI Taxonomy" id="4529"/>
    <lineage>
        <taxon>Eukaryota</taxon>
        <taxon>Viridiplantae</taxon>
        <taxon>Streptophyta</taxon>
        <taxon>Embryophyta</taxon>
        <taxon>Tracheophyta</taxon>
        <taxon>Spermatophyta</taxon>
        <taxon>Magnoliopsida</taxon>
        <taxon>Liliopsida</taxon>
        <taxon>Poales</taxon>
        <taxon>Poaceae</taxon>
        <taxon>BOP clade</taxon>
        <taxon>Oryzoideae</taxon>
        <taxon>Oryzeae</taxon>
        <taxon>Oryzinae</taxon>
        <taxon>Oryza</taxon>
    </lineage>
</organism>
<protein>
    <submittedName>
        <fullName evidence="2">Uncharacterized protein</fullName>
    </submittedName>
</protein>
<accession>A0A0E0PUH6</accession>
<name>A0A0E0PUH6_ORYRU</name>
<dbReference type="eggNOG" id="KOG0157">
    <property type="taxonomic scope" value="Eukaryota"/>
</dbReference>
<dbReference type="EnsemblPlants" id="ORUFI06G05940.1">
    <property type="protein sequence ID" value="ORUFI06G05940.1"/>
    <property type="gene ID" value="ORUFI06G05940"/>
</dbReference>
<keyword evidence="3" id="KW-1185">Reference proteome</keyword>